<dbReference type="InterPro" id="IPR000644">
    <property type="entry name" value="CBS_dom"/>
</dbReference>
<dbReference type="RefSeq" id="WP_184981096.1">
    <property type="nucleotide sequence ID" value="NZ_BAAALO010000054.1"/>
</dbReference>
<evidence type="ECO:0000259" key="3">
    <source>
        <dbReference type="PROSITE" id="PS51371"/>
    </source>
</evidence>
<feature type="domain" description="CBS" evidence="3">
    <location>
        <begin position="7"/>
        <end position="70"/>
    </location>
</feature>
<reference evidence="4 5" key="1">
    <citation type="submission" date="2020-08" db="EMBL/GenBank/DDBJ databases">
        <title>Sequencing the genomes of 1000 actinobacteria strains.</title>
        <authorList>
            <person name="Klenk H.-P."/>
        </authorList>
    </citation>
    <scope>NUCLEOTIDE SEQUENCE [LARGE SCALE GENOMIC DNA]</scope>
    <source>
        <strain evidence="4 5">DSM 44936</strain>
    </source>
</reference>
<sequence length="214" mass="22552">MRVGDVMGQVAIAVGRDTPFADLVETMRRFKVGALAVVDRQRRPVGVVRADDLLLRDTGLAGPREPGRDEHGEQATASGLMTSPAVTVTAGSGVREAARIMHDRGIRQIPVVDDVTGRLVGIVDQADLLKVFIRSPAGLDAEIAGVVRGAGVLPGTLSAAACHGTVTLDGHVPRRSQAVRVTEGVRALDGVTEVRSHLTYEHDDLSPAPPRIAI</sequence>
<dbReference type="PANTHER" id="PTHR43080">
    <property type="entry name" value="CBS DOMAIN-CONTAINING PROTEIN CBSX3, MITOCHONDRIAL"/>
    <property type="match status" value="1"/>
</dbReference>
<dbReference type="SMART" id="SM00116">
    <property type="entry name" value="CBS"/>
    <property type="match status" value="2"/>
</dbReference>
<organism evidence="4 5">
    <name type="scientific">Sphaerisporangium rubeum</name>
    <dbReference type="NCBI Taxonomy" id="321317"/>
    <lineage>
        <taxon>Bacteria</taxon>
        <taxon>Bacillati</taxon>
        <taxon>Actinomycetota</taxon>
        <taxon>Actinomycetes</taxon>
        <taxon>Streptosporangiales</taxon>
        <taxon>Streptosporangiaceae</taxon>
        <taxon>Sphaerisporangium</taxon>
    </lineage>
</organism>
<proteinExistence type="predicted"/>
<evidence type="ECO:0000256" key="2">
    <source>
        <dbReference type="PROSITE-ProRule" id="PRU00703"/>
    </source>
</evidence>
<dbReference type="Proteomes" id="UP000555564">
    <property type="component" value="Unassembled WGS sequence"/>
</dbReference>
<comment type="caution">
    <text evidence="4">The sequence shown here is derived from an EMBL/GenBank/DDBJ whole genome shotgun (WGS) entry which is preliminary data.</text>
</comment>
<evidence type="ECO:0000256" key="1">
    <source>
        <dbReference type="ARBA" id="ARBA00023122"/>
    </source>
</evidence>
<dbReference type="InterPro" id="IPR051257">
    <property type="entry name" value="Diverse_CBS-Domain"/>
</dbReference>
<dbReference type="EMBL" id="JACHIU010000001">
    <property type="protein sequence ID" value="MBB6473389.1"/>
    <property type="molecule type" value="Genomic_DNA"/>
</dbReference>
<accession>A0A7X0M7U0</accession>
<evidence type="ECO:0000313" key="5">
    <source>
        <dbReference type="Proteomes" id="UP000555564"/>
    </source>
</evidence>
<dbReference type="InterPro" id="IPR046342">
    <property type="entry name" value="CBS_dom_sf"/>
</dbReference>
<evidence type="ECO:0000313" key="4">
    <source>
        <dbReference type="EMBL" id="MBB6473389.1"/>
    </source>
</evidence>
<protein>
    <submittedName>
        <fullName evidence="4">CBS domain-containing protein</fullName>
    </submittedName>
</protein>
<keyword evidence="1 2" id="KW-0129">CBS domain</keyword>
<dbReference type="PROSITE" id="PS51371">
    <property type="entry name" value="CBS"/>
    <property type="match status" value="2"/>
</dbReference>
<keyword evidence="5" id="KW-1185">Reference proteome</keyword>
<dbReference type="SUPFAM" id="SSF54631">
    <property type="entry name" value="CBS-domain pair"/>
    <property type="match status" value="1"/>
</dbReference>
<name>A0A7X0M7U0_9ACTN</name>
<feature type="domain" description="CBS" evidence="3">
    <location>
        <begin position="81"/>
        <end position="141"/>
    </location>
</feature>
<dbReference type="AlphaFoldDB" id="A0A7X0M7U0"/>
<dbReference type="Pfam" id="PF00571">
    <property type="entry name" value="CBS"/>
    <property type="match status" value="2"/>
</dbReference>
<gene>
    <name evidence="4" type="ORF">BJ992_002820</name>
</gene>
<dbReference type="PANTHER" id="PTHR43080:SF29">
    <property type="entry name" value="OS02G0818000 PROTEIN"/>
    <property type="match status" value="1"/>
</dbReference>
<dbReference type="Gene3D" id="3.10.580.10">
    <property type="entry name" value="CBS-domain"/>
    <property type="match status" value="1"/>
</dbReference>
<dbReference type="Gene3D" id="3.30.1340.30">
    <property type="match status" value="1"/>
</dbReference>